<dbReference type="Ensembl" id="ENSCSAVT00000015283.1">
    <property type="protein sequence ID" value="ENSCSAVP00000015109.1"/>
    <property type="gene ID" value="ENSCSAVG00000008857.1"/>
</dbReference>
<accession>H2ZBZ3</accession>
<evidence type="ECO:0000313" key="2">
    <source>
        <dbReference type="Proteomes" id="UP000007875"/>
    </source>
</evidence>
<dbReference type="AlphaFoldDB" id="H2ZBZ3"/>
<proteinExistence type="predicted"/>
<dbReference type="GeneTree" id="ENSGT00660000097096"/>
<protein>
    <submittedName>
        <fullName evidence="1">Uncharacterized protein</fullName>
    </submittedName>
</protein>
<reference evidence="1" key="3">
    <citation type="submission" date="2025-09" db="UniProtKB">
        <authorList>
            <consortium name="Ensembl"/>
        </authorList>
    </citation>
    <scope>IDENTIFICATION</scope>
</reference>
<dbReference type="InParanoid" id="H2ZBZ3"/>
<reference evidence="1" key="2">
    <citation type="submission" date="2025-08" db="UniProtKB">
        <authorList>
            <consortium name="Ensembl"/>
        </authorList>
    </citation>
    <scope>IDENTIFICATION</scope>
</reference>
<organism evidence="1 2">
    <name type="scientific">Ciona savignyi</name>
    <name type="common">Pacific transparent sea squirt</name>
    <dbReference type="NCBI Taxonomy" id="51511"/>
    <lineage>
        <taxon>Eukaryota</taxon>
        <taxon>Metazoa</taxon>
        <taxon>Chordata</taxon>
        <taxon>Tunicata</taxon>
        <taxon>Ascidiacea</taxon>
        <taxon>Phlebobranchia</taxon>
        <taxon>Cionidae</taxon>
        <taxon>Ciona</taxon>
    </lineage>
</organism>
<evidence type="ECO:0000313" key="1">
    <source>
        <dbReference type="Ensembl" id="ENSCSAVP00000015109.1"/>
    </source>
</evidence>
<name>H2ZBZ3_CIOSA</name>
<dbReference type="STRING" id="51511.ENSCSAVP00000015109"/>
<sequence length="150" mass="17052">MNRIISQSSSILSGQKPSPGVFWFADSRKHHSDTAFTKSPLGKMPDWITMQGTEHQRRARSIPDFLSGGHYGYQQQVYQCAADIFERLAIRKISGESLVQYGILKSDAALTFPSPKVKRQAYELAYETLKYQELLEDILSDSGYFFSYPT</sequence>
<dbReference type="PANTHER" id="PTHR14663:SF2">
    <property type="entry name" value="METHYLTRANSFERASE NSUN7-RELATED"/>
    <property type="match status" value="1"/>
</dbReference>
<dbReference type="HOGENOM" id="CLU_1744574_0_0_1"/>
<dbReference type="InterPro" id="IPR042620">
    <property type="entry name" value="NSUN7"/>
</dbReference>
<dbReference type="PANTHER" id="PTHR14663">
    <property type="entry name" value="METHYLTRANSFERASE NSUN7-RELATED"/>
    <property type="match status" value="1"/>
</dbReference>
<reference evidence="2" key="1">
    <citation type="submission" date="2003-08" db="EMBL/GenBank/DDBJ databases">
        <authorList>
            <person name="Birren B."/>
            <person name="Nusbaum C."/>
            <person name="Abebe A."/>
            <person name="Abouelleil A."/>
            <person name="Adekoya E."/>
            <person name="Ait-zahra M."/>
            <person name="Allen N."/>
            <person name="Allen T."/>
            <person name="An P."/>
            <person name="Anderson M."/>
            <person name="Anderson S."/>
            <person name="Arachchi H."/>
            <person name="Armbruster J."/>
            <person name="Bachantsang P."/>
            <person name="Baldwin J."/>
            <person name="Barry A."/>
            <person name="Bayul T."/>
            <person name="Blitshsteyn B."/>
            <person name="Bloom T."/>
            <person name="Blye J."/>
            <person name="Boguslavskiy L."/>
            <person name="Borowsky M."/>
            <person name="Boukhgalter B."/>
            <person name="Brunache A."/>
            <person name="Butler J."/>
            <person name="Calixte N."/>
            <person name="Calvo S."/>
            <person name="Camarata J."/>
            <person name="Campo K."/>
            <person name="Chang J."/>
            <person name="Cheshatsang Y."/>
            <person name="Citroen M."/>
            <person name="Collymore A."/>
            <person name="Considine T."/>
            <person name="Cook A."/>
            <person name="Cooke P."/>
            <person name="Corum B."/>
            <person name="Cuomo C."/>
            <person name="David R."/>
            <person name="Dawoe T."/>
            <person name="Degray S."/>
            <person name="Dodge S."/>
            <person name="Dooley K."/>
            <person name="Dorje P."/>
            <person name="Dorjee K."/>
            <person name="Dorris L."/>
            <person name="Duffey N."/>
            <person name="Dupes A."/>
            <person name="Elkins T."/>
            <person name="Engels R."/>
            <person name="Erickson J."/>
            <person name="Farina A."/>
            <person name="Faro S."/>
            <person name="Ferreira P."/>
            <person name="Fischer H."/>
            <person name="Fitzgerald M."/>
            <person name="Foley K."/>
            <person name="Gage D."/>
            <person name="Galagan J."/>
            <person name="Gearin G."/>
            <person name="Gnerre S."/>
            <person name="Gnirke A."/>
            <person name="Goyette A."/>
            <person name="Graham J."/>
            <person name="Grandbois E."/>
            <person name="Gyaltsen K."/>
            <person name="Hafez N."/>
            <person name="Hagopian D."/>
            <person name="Hagos B."/>
            <person name="Hall J."/>
            <person name="Hatcher B."/>
            <person name="Heller A."/>
            <person name="Higgins H."/>
            <person name="Honan T."/>
            <person name="Horn A."/>
            <person name="Houde N."/>
            <person name="Hughes L."/>
            <person name="Hulme W."/>
            <person name="Husby E."/>
            <person name="Iliev I."/>
            <person name="Jaffe D."/>
            <person name="Jones C."/>
            <person name="Kamal M."/>
            <person name="Kamat A."/>
            <person name="Kamvysselis M."/>
            <person name="Karlsson E."/>
            <person name="Kells C."/>
            <person name="Kieu A."/>
            <person name="Kisner P."/>
            <person name="Kodira C."/>
            <person name="Kulbokas E."/>
            <person name="Labutti K."/>
            <person name="Lama D."/>
            <person name="Landers T."/>
            <person name="Leger J."/>
            <person name="Levine S."/>
            <person name="Lewis D."/>
            <person name="Lewis T."/>
            <person name="Lindblad-toh K."/>
            <person name="Liu X."/>
            <person name="Lokyitsang T."/>
            <person name="Lokyitsang Y."/>
            <person name="Lucien O."/>
            <person name="Lui A."/>
            <person name="Ma L.J."/>
            <person name="Mabbitt R."/>
            <person name="Macdonald J."/>
            <person name="Maclean C."/>
            <person name="Major J."/>
            <person name="Manning J."/>
            <person name="Marabella R."/>
            <person name="Maru K."/>
            <person name="Matthews C."/>
            <person name="Mauceli E."/>
            <person name="Mccarthy M."/>
            <person name="Mcdonough S."/>
            <person name="Mcghee T."/>
            <person name="Meldrim J."/>
            <person name="Meneus L."/>
            <person name="Mesirov J."/>
            <person name="Mihalev A."/>
            <person name="Mihova T."/>
            <person name="Mikkelsen T."/>
            <person name="Mlenga V."/>
            <person name="Moru K."/>
            <person name="Mozes J."/>
            <person name="Mulrain L."/>
            <person name="Munson G."/>
            <person name="Naylor J."/>
            <person name="Newes C."/>
            <person name="Nguyen C."/>
            <person name="Nguyen N."/>
            <person name="Nguyen T."/>
            <person name="Nicol R."/>
            <person name="Nielsen C."/>
            <person name="Nizzari M."/>
            <person name="Norbu C."/>
            <person name="Norbu N."/>
            <person name="O'donnell P."/>
            <person name="Okoawo O."/>
            <person name="O'leary S."/>
            <person name="Omotosho B."/>
            <person name="O'neill K."/>
            <person name="Osman S."/>
            <person name="Parker S."/>
            <person name="Perrin D."/>
            <person name="Phunkhang P."/>
            <person name="Piqani B."/>
            <person name="Purcell S."/>
            <person name="Rachupka T."/>
            <person name="Ramasamy U."/>
            <person name="Rameau R."/>
            <person name="Ray V."/>
            <person name="Raymond C."/>
            <person name="Retta R."/>
            <person name="Richardson S."/>
            <person name="Rise C."/>
            <person name="Rodriguez J."/>
            <person name="Rogers J."/>
            <person name="Rogov P."/>
            <person name="Rutman M."/>
            <person name="Schupbach R."/>
            <person name="Seaman C."/>
            <person name="Settipalli S."/>
            <person name="Sharpe T."/>
            <person name="Sheridan J."/>
            <person name="Sherpa N."/>
            <person name="Shi J."/>
            <person name="Smirnov S."/>
            <person name="Smith C."/>
            <person name="Sougnez C."/>
            <person name="Spencer B."/>
            <person name="Stalker J."/>
            <person name="Stange-thomann N."/>
            <person name="Stavropoulos S."/>
            <person name="Stetson K."/>
            <person name="Stone C."/>
            <person name="Stone S."/>
            <person name="Stubbs M."/>
            <person name="Talamas J."/>
            <person name="Tchuinga P."/>
            <person name="Tenzing P."/>
            <person name="Tesfaye S."/>
            <person name="Theodore J."/>
            <person name="Thoulutsang Y."/>
            <person name="Topham K."/>
            <person name="Towey S."/>
            <person name="Tsamla T."/>
            <person name="Tsomo N."/>
            <person name="Vallee D."/>
            <person name="Vassiliev H."/>
            <person name="Venkataraman V."/>
            <person name="Vinson J."/>
            <person name="Vo A."/>
            <person name="Wade C."/>
            <person name="Wang S."/>
            <person name="Wangchuk T."/>
            <person name="Wangdi T."/>
            <person name="Whittaker C."/>
            <person name="Wilkinson J."/>
            <person name="Wu Y."/>
            <person name="Wyman D."/>
            <person name="Yadav S."/>
            <person name="Yang S."/>
            <person name="Yang X."/>
            <person name="Yeager S."/>
            <person name="Yee E."/>
            <person name="Young G."/>
            <person name="Zainoun J."/>
            <person name="Zembeck L."/>
            <person name="Zimmer A."/>
            <person name="Zody M."/>
            <person name="Lander E."/>
        </authorList>
    </citation>
    <scope>NUCLEOTIDE SEQUENCE [LARGE SCALE GENOMIC DNA]</scope>
</reference>
<dbReference type="Proteomes" id="UP000007875">
    <property type="component" value="Unassembled WGS sequence"/>
</dbReference>
<keyword evidence="2" id="KW-1185">Reference proteome</keyword>